<proteinExistence type="predicted"/>
<organism evidence="3">
    <name type="scientific">marine metagenome</name>
    <dbReference type="NCBI Taxonomy" id="408172"/>
    <lineage>
        <taxon>unclassified sequences</taxon>
        <taxon>metagenomes</taxon>
        <taxon>ecological metagenomes</taxon>
    </lineage>
</organism>
<dbReference type="Gene3D" id="3.40.190.10">
    <property type="entry name" value="Periplasmic binding protein-like II"/>
    <property type="match status" value="2"/>
</dbReference>
<reference evidence="3" key="1">
    <citation type="submission" date="2018-05" db="EMBL/GenBank/DDBJ databases">
        <authorList>
            <person name="Lanie J.A."/>
            <person name="Ng W.-L."/>
            <person name="Kazmierczak K.M."/>
            <person name="Andrzejewski T.M."/>
            <person name="Davidsen T.M."/>
            <person name="Wayne K.J."/>
            <person name="Tettelin H."/>
            <person name="Glass J.I."/>
            <person name="Rusch D."/>
            <person name="Podicherti R."/>
            <person name="Tsui H.-C.T."/>
            <person name="Winkler M.E."/>
        </authorList>
    </citation>
    <scope>NUCLEOTIDE SEQUENCE</scope>
</reference>
<dbReference type="InterPro" id="IPR001638">
    <property type="entry name" value="Solute-binding_3/MltF_N"/>
</dbReference>
<keyword evidence="1" id="KW-0732">Signal</keyword>
<evidence type="ECO:0000259" key="2">
    <source>
        <dbReference type="SMART" id="SM00062"/>
    </source>
</evidence>
<protein>
    <recommendedName>
        <fullName evidence="2">Solute-binding protein family 3/N-terminal domain-containing protein</fullName>
    </recommendedName>
</protein>
<dbReference type="AlphaFoldDB" id="A0A381TNN9"/>
<dbReference type="SMART" id="SM00062">
    <property type="entry name" value="PBPb"/>
    <property type="match status" value="1"/>
</dbReference>
<feature type="domain" description="Solute-binding protein family 3/N-terminal" evidence="2">
    <location>
        <begin position="45"/>
        <end position="273"/>
    </location>
</feature>
<evidence type="ECO:0000256" key="1">
    <source>
        <dbReference type="ARBA" id="ARBA00022729"/>
    </source>
</evidence>
<dbReference type="EMBL" id="UINC01004902">
    <property type="protein sequence ID" value="SVA17680.1"/>
    <property type="molecule type" value="Genomic_DNA"/>
</dbReference>
<name>A0A381TNN9_9ZZZZ</name>
<sequence length="276" mass="30640">MLLINNIGEIMYKLISKVLTLSLAMGLAGSVFAENILEEIQSRGEIRMAIFLKSASPLQRPNAQTGEAEGYFADCGRMIAKDLGVKAVFIDTEWKAIIPTLLSGKADMIIAAPSATPVRALSIDFPATTAYYDVSVLVHKDSPVQSLDDVSKPGVKISVMEGSTQHFFAKNSFPNAVIRATEGSMEARLEVASQRSDVTFQDAYQSVKFSKEYPDTKVLRDEKGKIVVAQREPGSFAIRQGDPRFYNWLQNWTQWNREQGVLKALYNKWMGSLMSE</sequence>
<dbReference type="PANTHER" id="PTHR35936">
    <property type="entry name" value="MEMBRANE-BOUND LYTIC MUREIN TRANSGLYCOSYLASE F"/>
    <property type="match status" value="1"/>
</dbReference>
<accession>A0A381TNN9</accession>
<dbReference type="SUPFAM" id="SSF53850">
    <property type="entry name" value="Periplasmic binding protein-like II"/>
    <property type="match status" value="1"/>
</dbReference>
<dbReference type="Pfam" id="PF00497">
    <property type="entry name" value="SBP_bac_3"/>
    <property type="match status" value="1"/>
</dbReference>
<dbReference type="PANTHER" id="PTHR35936:SF38">
    <property type="entry name" value="GLUTAMINE-BINDING PERIPLASMIC PROTEIN"/>
    <property type="match status" value="1"/>
</dbReference>
<evidence type="ECO:0000313" key="3">
    <source>
        <dbReference type="EMBL" id="SVA17680.1"/>
    </source>
</evidence>
<gene>
    <name evidence="3" type="ORF">METZ01_LOCUS70534</name>
</gene>